<dbReference type="AlphaFoldDB" id="A0A415EMU9"/>
<dbReference type="Proteomes" id="UP000286288">
    <property type="component" value="Unassembled WGS sequence"/>
</dbReference>
<organism evidence="1 2">
    <name type="scientific">Enterococcus casseliflavus</name>
    <name type="common">Enterococcus flavescens</name>
    <dbReference type="NCBI Taxonomy" id="37734"/>
    <lineage>
        <taxon>Bacteria</taxon>
        <taxon>Bacillati</taxon>
        <taxon>Bacillota</taxon>
        <taxon>Bacilli</taxon>
        <taxon>Lactobacillales</taxon>
        <taxon>Enterococcaceae</taxon>
        <taxon>Enterococcus</taxon>
    </lineage>
</organism>
<reference evidence="1 2" key="1">
    <citation type="submission" date="2018-08" db="EMBL/GenBank/DDBJ databases">
        <title>A genome reference for cultivated species of the human gut microbiota.</title>
        <authorList>
            <person name="Zou Y."/>
            <person name="Xue W."/>
            <person name="Luo G."/>
        </authorList>
    </citation>
    <scope>NUCLEOTIDE SEQUENCE [LARGE SCALE GENOMIC DNA]</scope>
    <source>
        <strain evidence="1 2">AF48-16</strain>
    </source>
</reference>
<dbReference type="EMBL" id="QRMZ01000032">
    <property type="protein sequence ID" value="RHK03685.1"/>
    <property type="molecule type" value="Genomic_DNA"/>
</dbReference>
<evidence type="ECO:0000313" key="2">
    <source>
        <dbReference type="Proteomes" id="UP000286288"/>
    </source>
</evidence>
<gene>
    <name evidence="1" type="ORF">DW084_16930</name>
</gene>
<name>A0A415EMU9_ENTCA</name>
<proteinExistence type="predicted"/>
<protein>
    <submittedName>
        <fullName evidence="1">Uncharacterized protein</fullName>
    </submittedName>
</protein>
<comment type="caution">
    <text evidence="1">The sequence shown here is derived from an EMBL/GenBank/DDBJ whole genome shotgun (WGS) entry which is preliminary data.</text>
</comment>
<evidence type="ECO:0000313" key="1">
    <source>
        <dbReference type="EMBL" id="RHK03685.1"/>
    </source>
</evidence>
<sequence length="65" mass="7756">MLLKHCEAVLKNGWANQVLRKLVKLHSFQNVNRCYTNDFRHFLIARRCLFCRGNDRMSATISWCK</sequence>
<accession>A0A415EMU9</accession>